<dbReference type="OrthoDB" id="9791898at2"/>
<comment type="caution">
    <text evidence="1">The sequence shown here is derived from an EMBL/GenBank/DDBJ whole genome shotgun (WGS) entry which is preliminary data.</text>
</comment>
<dbReference type="EMBL" id="QRAN01000005">
    <property type="protein sequence ID" value="RLQ22607.1"/>
    <property type="molecule type" value="Genomic_DNA"/>
</dbReference>
<keyword evidence="2" id="KW-1185">Reference proteome</keyword>
<dbReference type="Proteomes" id="UP000265509">
    <property type="component" value="Unassembled WGS sequence"/>
</dbReference>
<proteinExistence type="predicted"/>
<reference evidence="1 2" key="1">
    <citation type="submission" date="2018-07" db="EMBL/GenBank/DDBJ databases">
        <title>Halioglobus sp. genome submission.</title>
        <authorList>
            <person name="Ye M.-Q."/>
            <person name="Du Z.-J."/>
        </authorList>
    </citation>
    <scope>NUCLEOTIDE SEQUENCE [LARGE SCALE GENOMIC DNA]</scope>
    <source>
        <strain evidence="1 2">U0301</strain>
    </source>
</reference>
<evidence type="ECO:0000313" key="2">
    <source>
        <dbReference type="Proteomes" id="UP000265509"/>
    </source>
</evidence>
<name>A0A3L7DYC5_9GAMM</name>
<sequence length="105" mass="11755">MQSIILPDPWTAAGDQARYVQIGGNGPNALDFHIAFYAGQIVERFTNLGHARPRKVATLKNTIITLFLNKLDDAELTGLVEHMRQKDLIVIDKEKISYKPPISQP</sequence>
<accession>A0A3L7DYC5</accession>
<evidence type="ECO:0000313" key="1">
    <source>
        <dbReference type="EMBL" id="RLQ22607.1"/>
    </source>
</evidence>
<gene>
    <name evidence="1" type="ORF">DWB85_06380</name>
</gene>
<protein>
    <submittedName>
        <fullName evidence="1">Uncharacterized protein</fullName>
    </submittedName>
</protein>
<organism evidence="1 2">
    <name type="scientific">Seongchinamella sediminis</name>
    <dbReference type="NCBI Taxonomy" id="2283635"/>
    <lineage>
        <taxon>Bacteria</taxon>
        <taxon>Pseudomonadati</taxon>
        <taxon>Pseudomonadota</taxon>
        <taxon>Gammaproteobacteria</taxon>
        <taxon>Cellvibrionales</taxon>
        <taxon>Halieaceae</taxon>
        <taxon>Seongchinamella</taxon>
    </lineage>
</organism>
<dbReference type="RefSeq" id="WP_117953378.1">
    <property type="nucleotide sequence ID" value="NZ_QRAN01000005.1"/>
</dbReference>
<dbReference type="AlphaFoldDB" id="A0A3L7DYC5"/>